<reference evidence="6" key="1">
    <citation type="submission" date="2016-10" db="EMBL/GenBank/DDBJ databases">
        <authorList>
            <person name="Varghese N."/>
            <person name="Submissions S."/>
        </authorList>
    </citation>
    <scope>NUCLEOTIDE SEQUENCE [LARGE SCALE GENOMIC DNA]</scope>
    <source>
        <strain evidence="6">DSM 44260</strain>
    </source>
</reference>
<dbReference type="SUPFAM" id="SSF69593">
    <property type="entry name" value="Glycerol-3-phosphate (1)-acyltransferase"/>
    <property type="match status" value="1"/>
</dbReference>
<dbReference type="SMART" id="SM00563">
    <property type="entry name" value="PlsC"/>
    <property type="match status" value="1"/>
</dbReference>
<dbReference type="PANTHER" id="PTHR10434">
    <property type="entry name" value="1-ACYL-SN-GLYCEROL-3-PHOSPHATE ACYLTRANSFERASE"/>
    <property type="match status" value="1"/>
</dbReference>
<evidence type="ECO:0000256" key="2">
    <source>
        <dbReference type="ARBA" id="ARBA00023315"/>
    </source>
</evidence>
<protein>
    <submittedName>
        <fullName evidence="5">1-acyl-sn-glycerol-3-phosphate acyltransferases</fullName>
    </submittedName>
</protein>
<feature type="domain" description="Phospholipid/glycerol acyltransferase" evidence="4">
    <location>
        <begin position="61"/>
        <end position="180"/>
    </location>
</feature>
<keyword evidence="2 5" id="KW-0012">Acyltransferase</keyword>
<dbReference type="GO" id="GO:0003841">
    <property type="term" value="F:1-acylglycerol-3-phosphate O-acyltransferase activity"/>
    <property type="evidence" value="ECO:0007669"/>
    <property type="project" value="TreeGrafter"/>
</dbReference>
<keyword evidence="1 5" id="KW-0808">Transferase</keyword>
<gene>
    <name evidence="5" type="ORF">SAMN04487818_106299</name>
</gene>
<dbReference type="CDD" id="cd07989">
    <property type="entry name" value="LPLAT_AGPAT-like"/>
    <property type="match status" value="1"/>
</dbReference>
<evidence type="ECO:0000259" key="4">
    <source>
        <dbReference type="SMART" id="SM00563"/>
    </source>
</evidence>
<dbReference type="STRING" id="155974.SAMN04487818_106299"/>
<dbReference type="AlphaFoldDB" id="A0A1H9TI85"/>
<dbReference type="Pfam" id="PF01553">
    <property type="entry name" value="Acyltransferase"/>
    <property type="match status" value="1"/>
</dbReference>
<accession>A0A1H9TI85</accession>
<evidence type="ECO:0000256" key="1">
    <source>
        <dbReference type="ARBA" id="ARBA00022679"/>
    </source>
</evidence>
<keyword evidence="6" id="KW-1185">Reference proteome</keyword>
<name>A0A1H9TI85_9PSEU</name>
<sequence>MLTRMSALRSPESRLPRSPGGSGQTPPVWRVMCAIDHALVRSVGRIEITGEFPAHLRGKPVLVAANHIGMFDPFVLIAALRKVGVLPRFMLTGGLLDAPVLGYFLRKAGHLRVDRGKANIADVFGRATEVLTTASVPLLLYPEGRVSREPGLWPERGKTGAARMALHGDVPVLTISQWGAHEAVCWGTEVVTGPADVKPLVTSFFRAVRRRPVFKVHFGGVVDLSDLSAGTTGDAVRAHARIMRQITADLAPLRADQPDEPAFHDPTRPCDSTSPWRP</sequence>
<feature type="region of interest" description="Disordered" evidence="3">
    <location>
        <begin position="1"/>
        <end position="24"/>
    </location>
</feature>
<dbReference type="Proteomes" id="UP000199051">
    <property type="component" value="Unassembled WGS sequence"/>
</dbReference>
<evidence type="ECO:0000313" key="5">
    <source>
        <dbReference type="EMBL" id="SER96892.1"/>
    </source>
</evidence>
<evidence type="ECO:0000256" key="3">
    <source>
        <dbReference type="SAM" id="MobiDB-lite"/>
    </source>
</evidence>
<dbReference type="EMBL" id="FOGI01000006">
    <property type="protein sequence ID" value="SER96892.1"/>
    <property type="molecule type" value="Genomic_DNA"/>
</dbReference>
<organism evidence="5 6">
    <name type="scientific">Actinokineospora terrae</name>
    <dbReference type="NCBI Taxonomy" id="155974"/>
    <lineage>
        <taxon>Bacteria</taxon>
        <taxon>Bacillati</taxon>
        <taxon>Actinomycetota</taxon>
        <taxon>Actinomycetes</taxon>
        <taxon>Pseudonocardiales</taxon>
        <taxon>Pseudonocardiaceae</taxon>
        <taxon>Actinokineospora</taxon>
    </lineage>
</organism>
<feature type="region of interest" description="Disordered" evidence="3">
    <location>
        <begin position="255"/>
        <end position="278"/>
    </location>
</feature>
<dbReference type="PANTHER" id="PTHR10434:SF11">
    <property type="entry name" value="1-ACYL-SN-GLYCEROL-3-PHOSPHATE ACYLTRANSFERASE"/>
    <property type="match status" value="1"/>
</dbReference>
<dbReference type="GO" id="GO:0006654">
    <property type="term" value="P:phosphatidic acid biosynthetic process"/>
    <property type="evidence" value="ECO:0007669"/>
    <property type="project" value="TreeGrafter"/>
</dbReference>
<evidence type="ECO:0000313" key="6">
    <source>
        <dbReference type="Proteomes" id="UP000199051"/>
    </source>
</evidence>
<dbReference type="InterPro" id="IPR002123">
    <property type="entry name" value="Plipid/glycerol_acylTrfase"/>
</dbReference>
<proteinExistence type="predicted"/>